<dbReference type="BioCyc" id="CNIT1237085:G1324-54-MONOMER"/>
<evidence type="ECO:0008006" key="4">
    <source>
        <dbReference type="Google" id="ProtNLM"/>
    </source>
</evidence>
<dbReference type="InParanoid" id="K0ILC7"/>
<dbReference type="GO" id="GO:0005975">
    <property type="term" value="P:carbohydrate metabolic process"/>
    <property type="evidence" value="ECO:0007669"/>
    <property type="project" value="InterPro"/>
</dbReference>
<dbReference type="SUPFAM" id="SSF88713">
    <property type="entry name" value="Glycoside hydrolase/deacetylase"/>
    <property type="match status" value="1"/>
</dbReference>
<organism evidence="2 3">
    <name type="scientific">Nitrososphaera gargensis (strain Ga9.2)</name>
    <dbReference type="NCBI Taxonomy" id="1237085"/>
    <lineage>
        <taxon>Archaea</taxon>
        <taxon>Nitrososphaerota</taxon>
        <taxon>Nitrososphaeria</taxon>
        <taxon>Nitrososphaerales</taxon>
        <taxon>Nitrososphaeraceae</taxon>
        <taxon>Nitrososphaera</taxon>
    </lineage>
</organism>
<dbReference type="Proteomes" id="UP000008037">
    <property type="component" value="Chromosome"/>
</dbReference>
<proteinExistence type="predicted"/>
<keyword evidence="1" id="KW-1133">Transmembrane helix</keyword>
<dbReference type="EMBL" id="CP002408">
    <property type="protein sequence ID" value="AFU57004.1"/>
    <property type="molecule type" value="Genomic_DNA"/>
</dbReference>
<keyword evidence="1" id="KW-0812">Transmembrane</keyword>
<dbReference type="KEGG" id="nga:Ngar_c00540"/>
<keyword evidence="3" id="KW-1185">Reference proteome</keyword>
<dbReference type="HOGENOM" id="CLU_958524_0_0_2"/>
<keyword evidence="1" id="KW-0472">Membrane</keyword>
<protein>
    <recommendedName>
        <fullName evidence="4">NodB homology domain-containing protein</fullName>
    </recommendedName>
</protein>
<sequence length="319" mass="34931">MGQNVVSRTSVVLLILIVPLSALMVATLFMEEGLFSSPEEVDEEIAHGEEIGRLNATIFKLGDVTDSSLTNVNLAIFDYFMAEKKPLTVGVIVEDFGNAAPHGIIYKKVKQGHDSGLFEMAIHGFSGGGTTYDQLDYETQLKHFKFANTKLTKLLGSPSEIFAPPRNKFSADTIRAMANSDPPISIISVGNQSDNITLNPYKLNSTYDTGKGIVGGISDVNGTKIYHVVHDISYLKFRTQNYTGDSLQDVVVQRAQANIEKYGFAVVILHPTDFCVIDEATGMCTNQVDPERFKILTDTVDELESLGYGFAKMGDVVVR</sequence>
<name>K0ILC7_NITGG</name>
<dbReference type="AlphaFoldDB" id="K0ILC7"/>
<accession>K0ILC7</accession>
<gene>
    <name evidence="2" type="ordered locus">Ngar_c00540</name>
</gene>
<reference evidence="2 3" key="1">
    <citation type="journal article" date="2012" name="Environ. Microbiol.">
        <title>The genome of the ammonia-oxidizing Candidatus Nitrososphaera gargensis: insights into metabolic versatility and environmental adaptations.</title>
        <authorList>
            <person name="Spang A."/>
            <person name="Poehlein A."/>
            <person name="Offre P."/>
            <person name="Zumbragel S."/>
            <person name="Haider S."/>
            <person name="Rychlik N."/>
            <person name="Nowka B."/>
            <person name="Schmeisser C."/>
            <person name="Lebedeva E.V."/>
            <person name="Rattei T."/>
            <person name="Bohm C."/>
            <person name="Schmid M."/>
            <person name="Galushko A."/>
            <person name="Hatzenpichler R."/>
            <person name="Weinmaier T."/>
            <person name="Daniel R."/>
            <person name="Schleper C."/>
            <person name="Spieck E."/>
            <person name="Streit W."/>
            <person name="Wagner M."/>
        </authorList>
    </citation>
    <scope>NUCLEOTIDE SEQUENCE [LARGE SCALE GENOMIC DNA]</scope>
    <source>
        <strain evidence="3">Ga9.2</strain>
    </source>
</reference>
<evidence type="ECO:0000313" key="2">
    <source>
        <dbReference type="EMBL" id="AFU57004.1"/>
    </source>
</evidence>
<dbReference type="Gene3D" id="3.20.20.370">
    <property type="entry name" value="Glycoside hydrolase/deacetylase"/>
    <property type="match status" value="1"/>
</dbReference>
<evidence type="ECO:0000256" key="1">
    <source>
        <dbReference type="SAM" id="Phobius"/>
    </source>
</evidence>
<dbReference type="InterPro" id="IPR011330">
    <property type="entry name" value="Glyco_hydro/deAcase_b/a-brl"/>
</dbReference>
<evidence type="ECO:0000313" key="3">
    <source>
        <dbReference type="Proteomes" id="UP000008037"/>
    </source>
</evidence>
<feature type="transmembrane region" description="Helical" evidence="1">
    <location>
        <begin position="12"/>
        <end position="30"/>
    </location>
</feature>